<evidence type="ECO:0000313" key="2">
    <source>
        <dbReference type="Proteomes" id="UP000255317"/>
    </source>
</evidence>
<protein>
    <submittedName>
        <fullName evidence="1">Uncharacterized protein</fullName>
    </submittedName>
</protein>
<comment type="caution">
    <text evidence="1">The sequence shown here is derived from an EMBL/GenBank/DDBJ whole genome shotgun (WGS) entry which is preliminary data.</text>
</comment>
<organism evidence="1 2">
    <name type="scientific">Marinirhabdus gelatinilytica</name>
    <dbReference type="NCBI Taxonomy" id="1703343"/>
    <lineage>
        <taxon>Bacteria</taxon>
        <taxon>Pseudomonadati</taxon>
        <taxon>Bacteroidota</taxon>
        <taxon>Flavobacteriia</taxon>
        <taxon>Flavobacteriales</taxon>
        <taxon>Flavobacteriaceae</taxon>
    </lineage>
</organism>
<reference evidence="1 2" key="1">
    <citation type="submission" date="2018-07" db="EMBL/GenBank/DDBJ databases">
        <title>Genomic Encyclopedia of Type Strains, Phase IV (KMG-IV): sequencing the most valuable type-strain genomes for metagenomic binning, comparative biology and taxonomic classification.</title>
        <authorList>
            <person name="Goeker M."/>
        </authorList>
    </citation>
    <scope>NUCLEOTIDE SEQUENCE [LARGE SCALE GENOMIC DNA]</scope>
    <source>
        <strain evidence="1 2">DSM 101478</strain>
    </source>
</reference>
<gene>
    <name evidence="1" type="ORF">C8D94_101659</name>
</gene>
<dbReference type="EMBL" id="QRAO01000001">
    <property type="protein sequence ID" value="RDK88782.1"/>
    <property type="molecule type" value="Genomic_DNA"/>
</dbReference>
<evidence type="ECO:0000313" key="1">
    <source>
        <dbReference type="EMBL" id="RDK88782.1"/>
    </source>
</evidence>
<accession>A0A370QKB1</accession>
<name>A0A370QKB1_9FLAO</name>
<keyword evidence="2" id="KW-1185">Reference proteome</keyword>
<proteinExistence type="predicted"/>
<sequence>MWLKIIANLLYSTIYHGYPGIYQDTHENSP</sequence>
<dbReference type="Proteomes" id="UP000255317">
    <property type="component" value="Unassembled WGS sequence"/>
</dbReference>
<dbReference type="AlphaFoldDB" id="A0A370QKB1"/>